<evidence type="ECO:0000256" key="1">
    <source>
        <dbReference type="SAM" id="Phobius"/>
    </source>
</evidence>
<dbReference type="EMBL" id="BAABGQ010000006">
    <property type="protein sequence ID" value="GAA4501497.1"/>
    <property type="molecule type" value="Genomic_DNA"/>
</dbReference>
<name>A0ABP8QF40_9BACT</name>
<keyword evidence="1" id="KW-0812">Transmembrane</keyword>
<evidence type="ECO:0000313" key="2">
    <source>
        <dbReference type="EMBL" id="GAA4501497.1"/>
    </source>
</evidence>
<dbReference type="Proteomes" id="UP001501243">
    <property type="component" value="Unassembled WGS sequence"/>
</dbReference>
<evidence type="ECO:0000313" key="3">
    <source>
        <dbReference type="Proteomes" id="UP001501243"/>
    </source>
</evidence>
<reference evidence="3" key="1">
    <citation type="journal article" date="2019" name="Int. J. Syst. Evol. Microbiol.">
        <title>The Global Catalogue of Microorganisms (GCM) 10K type strain sequencing project: providing services to taxonomists for standard genome sequencing and annotation.</title>
        <authorList>
            <consortium name="The Broad Institute Genomics Platform"/>
            <consortium name="The Broad Institute Genome Sequencing Center for Infectious Disease"/>
            <person name="Wu L."/>
            <person name="Ma J."/>
        </authorList>
    </citation>
    <scope>NUCLEOTIDE SEQUENCE [LARGE SCALE GENOMIC DNA]</scope>
    <source>
        <strain evidence="3">JCM 17841</strain>
    </source>
</reference>
<proteinExistence type="predicted"/>
<gene>
    <name evidence="2" type="ORF">GCM10023172_23450</name>
</gene>
<keyword evidence="3" id="KW-1185">Reference proteome</keyword>
<sequence length="152" mass="15050">MPVAAAPAAVSPEITVAAASESASSAAAISLASAQNPAKRLRPRQLVAALNSLPPSTLTTLATAAPTQASKQLAQRLPHVRRHPSEGAAESGLGGIGLFVIGVVLAILAGLAALFALIPGVSFWGGLGLAAGALVVLFLLYSLVSGGKKKKA</sequence>
<protein>
    <recommendedName>
        <fullName evidence="4">Phage holin family protein</fullName>
    </recommendedName>
</protein>
<comment type="caution">
    <text evidence="2">The sequence shown here is derived from an EMBL/GenBank/DDBJ whole genome shotgun (WGS) entry which is preliminary data.</text>
</comment>
<organism evidence="2 3">
    <name type="scientific">Hymenobacter ginsengisoli</name>
    <dbReference type="NCBI Taxonomy" id="1051626"/>
    <lineage>
        <taxon>Bacteria</taxon>
        <taxon>Pseudomonadati</taxon>
        <taxon>Bacteroidota</taxon>
        <taxon>Cytophagia</taxon>
        <taxon>Cytophagales</taxon>
        <taxon>Hymenobacteraceae</taxon>
        <taxon>Hymenobacter</taxon>
    </lineage>
</organism>
<feature type="transmembrane region" description="Helical" evidence="1">
    <location>
        <begin position="91"/>
        <end position="117"/>
    </location>
</feature>
<keyword evidence="1" id="KW-0472">Membrane</keyword>
<keyword evidence="1" id="KW-1133">Transmembrane helix</keyword>
<evidence type="ECO:0008006" key="4">
    <source>
        <dbReference type="Google" id="ProtNLM"/>
    </source>
</evidence>
<feature type="transmembrane region" description="Helical" evidence="1">
    <location>
        <begin position="123"/>
        <end position="144"/>
    </location>
</feature>
<accession>A0ABP8QF40</accession>